<evidence type="ECO:0000256" key="1">
    <source>
        <dbReference type="ARBA" id="ARBA00006717"/>
    </source>
</evidence>
<dbReference type="GO" id="GO:0006094">
    <property type="term" value="P:gluconeogenesis"/>
    <property type="evidence" value="ECO:0007669"/>
    <property type="project" value="UniProtKB-KW"/>
</dbReference>
<evidence type="ECO:0000256" key="4">
    <source>
        <dbReference type="ARBA" id="ARBA00023152"/>
    </source>
</evidence>
<name>A0A7W6CTK6_9HYPH</name>
<dbReference type="Proteomes" id="UP000582090">
    <property type="component" value="Unassembled WGS sequence"/>
</dbReference>
<gene>
    <name evidence="6" type="ORF">GGQ67_002571</name>
</gene>
<dbReference type="InterPro" id="IPR013078">
    <property type="entry name" value="His_Pase_superF_clade-1"/>
</dbReference>
<dbReference type="Gene3D" id="3.40.50.1240">
    <property type="entry name" value="Phosphoglycerate mutase-like"/>
    <property type="match status" value="1"/>
</dbReference>
<keyword evidence="5" id="KW-0413">Isomerase</keyword>
<accession>A0A7W6CTK6</accession>
<dbReference type="PANTHER" id="PTHR11931">
    <property type="entry name" value="PHOSPHOGLYCERATE MUTASE"/>
    <property type="match status" value="1"/>
</dbReference>
<organism evidence="6 7">
    <name type="scientific">Rhizobium metallidurans</name>
    <dbReference type="NCBI Taxonomy" id="1265931"/>
    <lineage>
        <taxon>Bacteria</taxon>
        <taxon>Pseudomonadati</taxon>
        <taxon>Pseudomonadota</taxon>
        <taxon>Alphaproteobacteria</taxon>
        <taxon>Hyphomicrobiales</taxon>
        <taxon>Rhizobiaceae</taxon>
        <taxon>Rhizobium/Agrobacterium group</taxon>
        <taxon>Rhizobium</taxon>
    </lineage>
</organism>
<dbReference type="CDD" id="cd07067">
    <property type="entry name" value="HP_PGM_like"/>
    <property type="match status" value="1"/>
</dbReference>
<keyword evidence="3" id="KW-0312">Gluconeogenesis</keyword>
<dbReference type="InterPro" id="IPR005952">
    <property type="entry name" value="Phosphogly_mut1"/>
</dbReference>
<dbReference type="EC" id="5.4.2.11" evidence="2"/>
<keyword evidence="7" id="KW-1185">Reference proteome</keyword>
<evidence type="ECO:0000313" key="7">
    <source>
        <dbReference type="Proteomes" id="UP000582090"/>
    </source>
</evidence>
<dbReference type="EMBL" id="JACIDW010000006">
    <property type="protein sequence ID" value="MBB3964908.1"/>
    <property type="molecule type" value="Genomic_DNA"/>
</dbReference>
<evidence type="ECO:0000256" key="5">
    <source>
        <dbReference type="ARBA" id="ARBA00023235"/>
    </source>
</evidence>
<sequence>MTRRTASVMTRLTFICHGATDAIRKARFPLDEALEEKATAAARALASRMPRADRVFTSPALRARQTADALGLDAGVVPALSDCDYGRWAGQPIAALHESEPDALSEWLTDTDAAPHGGESIRALRDRVEPWMRAQSAQGGQVIAVSHAPVIRVAALIALSAPLSSFWHIDVEPLSAIEMTSNGARWSLRFDRV</sequence>
<dbReference type="Pfam" id="PF00300">
    <property type="entry name" value="His_Phos_1"/>
    <property type="match status" value="1"/>
</dbReference>
<comment type="similarity">
    <text evidence="1">Belongs to the phosphoglycerate mutase family. BPG-dependent PGAM subfamily.</text>
</comment>
<dbReference type="GO" id="GO:0004619">
    <property type="term" value="F:phosphoglycerate mutase activity"/>
    <property type="evidence" value="ECO:0007669"/>
    <property type="project" value="UniProtKB-EC"/>
</dbReference>
<evidence type="ECO:0000256" key="3">
    <source>
        <dbReference type="ARBA" id="ARBA00022432"/>
    </source>
</evidence>
<dbReference type="SUPFAM" id="SSF53254">
    <property type="entry name" value="Phosphoglycerate mutase-like"/>
    <property type="match status" value="1"/>
</dbReference>
<dbReference type="AlphaFoldDB" id="A0A7W6CTK6"/>
<dbReference type="InterPro" id="IPR029033">
    <property type="entry name" value="His_PPase_superfam"/>
</dbReference>
<dbReference type="GO" id="GO:0006096">
    <property type="term" value="P:glycolytic process"/>
    <property type="evidence" value="ECO:0007669"/>
    <property type="project" value="UniProtKB-KW"/>
</dbReference>
<evidence type="ECO:0000256" key="2">
    <source>
        <dbReference type="ARBA" id="ARBA00012028"/>
    </source>
</evidence>
<comment type="caution">
    <text evidence="6">The sequence shown here is derived from an EMBL/GenBank/DDBJ whole genome shotgun (WGS) entry which is preliminary data.</text>
</comment>
<proteinExistence type="inferred from homology"/>
<protein>
    <recommendedName>
        <fullName evidence="2">phosphoglycerate mutase (2,3-diphosphoglycerate-dependent)</fullName>
        <ecNumber evidence="2">5.4.2.11</ecNumber>
    </recommendedName>
</protein>
<dbReference type="SMART" id="SM00855">
    <property type="entry name" value="PGAM"/>
    <property type="match status" value="1"/>
</dbReference>
<reference evidence="6 7" key="1">
    <citation type="submission" date="2020-08" db="EMBL/GenBank/DDBJ databases">
        <title>Genomic Encyclopedia of Type Strains, Phase IV (KMG-IV): sequencing the most valuable type-strain genomes for metagenomic binning, comparative biology and taxonomic classification.</title>
        <authorList>
            <person name="Goeker M."/>
        </authorList>
    </citation>
    <scope>NUCLEOTIDE SEQUENCE [LARGE SCALE GENOMIC DNA]</scope>
    <source>
        <strain evidence="6 7">DSM 26575</strain>
    </source>
</reference>
<keyword evidence="4" id="KW-0324">Glycolysis</keyword>
<evidence type="ECO:0000313" key="6">
    <source>
        <dbReference type="EMBL" id="MBB3964908.1"/>
    </source>
</evidence>